<dbReference type="AlphaFoldDB" id="A0A023G577"/>
<feature type="non-terminal residue" evidence="2">
    <location>
        <position position="173"/>
    </location>
</feature>
<dbReference type="EMBL" id="GBBM01007415">
    <property type="protein sequence ID" value="JAC28003.1"/>
    <property type="molecule type" value="mRNA"/>
</dbReference>
<reference evidence="2" key="1">
    <citation type="submission" date="2014-03" db="EMBL/GenBank/DDBJ databases">
        <title>The sialotranscriptome of Amblyomma triste, Amblyomma parvum and Amblyomma cajennense ticks, uncovered by 454-based RNA-seq.</title>
        <authorList>
            <person name="Garcia G.R."/>
            <person name="Gardinassi L.G."/>
            <person name="Ribeiro J.M."/>
            <person name="Anatriello E."/>
            <person name="Ferreira B.R."/>
            <person name="Moreira H.N."/>
            <person name="Mafra C."/>
            <person name="Olegario M.M."/>
            <person name="Szabo P.J."/>
            <person name="Miranda-Santos I.K."/>
            <person name="Maruyama S.R."/>
        </authorList>
    </citation>
    <scope>NUCLEOTIDE SEQUENCE</scope>
    <source>
        <strain evidence="2">Mato Grasso do Sul</strain>
        <tissue evidence="2">Salivary glands</tissue>
    </source>
</reference>
<keyword evidence="1" id="KW-0732">Signal</keyword>
<feature type="signal peptide" evidence="1">
    <location>
        <begin position="1"/>
        <end position="20"/>
    </location>
</feature>
<evidence type="ECO:0000256" key="1">
    <source>
        <dbReference type="SAM" id="SignalP"/>
    </source>
</evidence>
<organism evidence="2">
    <name type="scientific">Amblyomma triste</name>
    <name type="common">Neotropical tick</name>
    <dbReference type="NCBI Taxonomy" id="251400"/>
    <lineage>
        <taxon>Eukaryota</taxon>
        <taxon>Metazoa</taxon>
        <taxon>Ecdysozoa</taxon>
        <taxon>Arthropoda</taxon>
        <taxon>Chelicerata</taxon>
        <taxon>Arachnida</taxon>
        <taxon>Acari</taxon>
        <taxon>Parasitiformes</taxon>
        <taxon>Ixodida</taxon>
        <taxon>Ixodoidea</taxon>
        <taxon>Ixodidae</taxon>
        <taxon>Amblyomminae</taxon>
        <taxon>Amblyomma</taxon>
    </lineage>
</organism>
<evidence type="ECO:0000313" key="2">
    <source>
        <dbReference type="EMBL" id="JAC28003.1"/>
    </source>
</evidence>
<name>A0A023G577_AMBTT</name>
<sequence>MLKFQCILLWLCFTANGTVAYRQRRYARLEPIGKGVTAHLDVLYDSTVIEEQMSALGSKEDPEKTILDEFKNIFSKVQEVFNNASVLISIQVENATKNDNLSVIFQGMHRSIDGPRTLQNLIKYGQHRNSSNDTMFFLFTRRPILRETKLGDKIPIEMTSYQTFDTFCTPNVS</sequence>
<accession>A0A023G577</accession>
<protein>
    <submittedName>
        <fullName evidence="2">Putative secreted protein</fullName>
    </submittedName>
</protein>
<proteinExistence type="evidence at transcript level"/>
<feature type="chain" id="PRO_5001521688" evidence="1">
    <location>
        <begin position="21"/>
        <end position="173"/>
    </location>
</feature>